<dbReference type="Gene3D" id="2.30.290.10">
    <property type="entry name" value="BH3618-like"/>
    <property type="match status" value="1"/>
</dbReference>
<evidence type="ECO:0000256" key="4">
    <source>
        <dbReference type="SAM" id="MobiDB-lite"/>
    </source>
</evidence>
<feature type="compositionally biased region" description="Polar residues" evidence="4">
    <location>
        <begin position="17"/>
        <end position="30"/>
    </location>
</feature>
<keyword evidence="2" id="KW-1005">Bacterial flagellum biogenesis</keyword>
<keyword evidence="1" id="KW-0963">Cytoplasm</keyword>
<dbReference type="Proteomes" id="UP000076167">
    <property type="component" value="Unassembled WGS sequence"/>
</dbReference>
<proteinExistence type="predicted"/>
<dbReference type="InterPro" id="IPR003775">
    <property type="entry name" value="Flagellar_assembly_factor_FliW"/>
</dbReference>
<evidence type="ECO:0000313" key="5">
    <source>
        <dbReference type="EMBL" id="KZD01260.1"/>
    </source>
</evidence>
<comment type="caution">
    <text evidence="5">The sequence shown here is derived from an EMBL/GenBank/DDBJ whole genome shotgun (WGS) entry which is preliminary data.</text>
</comment>
<organism evidence="5 6">
    <name type="scientific">Thalassospira xiamenensis</name>
    <dbReference type="NCBI Taxonomy" id="220697"/>
    <lineage>
        <taxon>Bacteria</taxon>
        <taxon>Pseudomonadati</taxon>
        <taxon>Pseudomonadota</taxon>
        <taxon>Alphaproteobacteria</taxon>
        <taxon>Rhodospirillales</taxon>
        <taxon>Thalassospiraceae</taxon>
        <taxon>Thalassospira</taxon>
    </lineage>
</organism>
<dbReference type="PANTHER" id="PTHR39190:SF1">
    <property type="entry name" value="FLAGELLAR ASSEMBLY FACTOR FLIW"/>
    <property type="match status" value="1"/>
</dbReference>
<feature type="region of interest" description="Disordered" evidence="4">
    <location>
        <begin position="9"/>
        <end position="30"/>
    </location>
</feature>
<accession>A0ABR5XY48</accession>
<name>A0ABR5XY48_9PROT</name>
<evidence type="ECO:0000256" key="1">
    <source>
        <dbReference type="ARBA" id="ARBA00022490"/>
    </source>
</evidence>
<keyword evidence="6" id="KW-1185">Reference proteome</keyword>
<protein>
    <recommendedName>
        <fullName evidence="7">Flagellar assembly factor FliW</fullName>
    </recommendedName>
</protein>
<evidence type="ECO:0000313" key="6">
    <source>
        <dbReference type="Proteomes" id="UP000076167"/>
    </source>
</evidence>
<reference evidence="5 6" key="1">
    <citation type="submission" date="2015-12" db="EMBL/GenBank/DDBJ databases">
        <title>Genome sequence of Thalassospira xiamenensis MCCC 1A03005.</title>
        <authorList>
            <person name="Lu L."/>
            <person name="Lai Q."/>
            <person name="Shao Z."/>
            <person name="Qian P."/>
        </authorList>
    </citation>
    <scope>NUCLEOTIDE SEQUENCE [LARGE SCALE GENOMIC DNA]</scope>
    <source>
        <strain evidence="5 6">MCCC 1A03005</strain>
    </source>
</reference>
<dbReference type="Pfam" id="PF02623">
    <property type="entry name" value="FliW"/>
    <property type="match status" value="1"/>
</dbReference>
<dbReference type="PANTHER" id="PTHR39190">
    <property type="entry name" value="FLAGELLAR ASSEMBLY FACTOR FLIW"/>
    <property type="match status" value="1"/>
</dbReference>
<dbReference type="EMBL" id="LPXL01000036">
    <property type="protein sequence ID" value="KZD01260.1"/>
    <property type="molecule type" value="Genomic_DNA"/>
</dbReference>
<evidence type="ECO:0000256" key="3">
    <source>
        <dbReference type="ARBA" id="ARBA00022845"/>
    </source>
</evidence>
<gene>
    <name evidence="5" type="ORF">AUP40_20380</name>
</gene>
<evidence type="ECO:0008006" key="7">
    <source>
        <dbReference type="Google" id="ProtNLM"/>
    </source>
</evidence>
<keyword evidence="3" id="KW-0810">Translation regulation</keyword>
<dbReference type="SUPFAM" id="SSF141457">
    <property type="entry name" value="BH3618-like"/>
    <property type="match status" value="1"/>
</dbReference>
<dbReference type="InterPro" id="IPR024046">
    <property type="entry name" value="Flagellar_assmbl_FliW_dom_sf"/>
</dbReference>
<sequence length="176" mass="19351">MPLDRQTIITREEGMADSTTPQSPGTESVPTSVTIRTLFGDKEFLWDKAIYFPAGLKGFPDHNVFALASFPGESNGSFILMQSLTEQELAFIVAPYNMESNSIKAEHLAQAFTVHGIKKDEGAVLLIVTLHKPEDGGDTIMSVNLRAPIIIDTSRQAAYQYLLPDASYSYHQTLGQ</sequence>
<evidence type="ECO:0000256" key="2">
    <source>
        <dbReference type="ARBA" id="ARBA00022795"/>
    </source>
</evidence>